<evidence type="ECO:0000313" key="10">
    <source>
        <dbReference type="Proteomes" id="UP000271031"/>
    </source>
</evidence>
<reference evidence="9 10" key="1">
    <citation type="submission" date="2018-10" db="EMBL/GenBank/DDBJ databases">
        <title>Phylogenomics of Brevibacillus.</title>
        <authorList>
            <person name="Dunlap C."/>
        </authorList>
    </citation>
    <scope>NUCLEOTIDE SEQUENCE [LARGE SCALE GENOMIC DNA]</scope>
    <source>
        <strain evidence="9 10">JCM 15716</strain>
    </source>
</reference>
<proteinExistence type="inferred from homology"/>
<keyword evidence="4 7" id="KW-0067">ATP-binding</keyword>
<dbReference type="PANTHER" id="PTHR42781:SF4">
    <property type="entry name" value="SPERMIDINE_PUTRESCINE IMPORT ATP-BINDING PROTEIN POTA"/>
    <property type="match status" value="1"/>
</dbReference>
<dbReference type="InterPro" id="IPR050093">
    <property type="entry name" value="ABC_SmlMolc_Importer"/>
</dbReference>
<feature type="domain" description="ABC transporter" evidence="8">
    <location>
        <begin position="6"/>
        <end position="236"/>
    </location>
</feature>
<keyword evidence="6 7" id="KW-0472">Membrane</keyword>
<dbReference type="Proteomes" id="UP000271031">
    <property type="component" value="Unassembled WGS sequence"/>
</dbReference>
<dbReference type="SUPFAM" id="SSF52540">
    <property type="entry name" value="P-loop containing nucleoside triphosphate hydrolases"/>
    <property type="match status" value="1"/>
</dbReference>
<keyword evidence="2 7" id="KW-1003">Cell membrane</keyword>
<dbReference type="InterPro" id="IPR003439">
    <property type="entry name" value="ABC_transporter-like_ATP-bd"/>
</dbReference>
<evidence type="ECO:0000256" key="1">
    <source>
        <dbReference type="ARBA" id="ARBA00022448"/>
    </source>
</evidence>
<evidence type="ECO:0000256" key="7">
    <source>
        <dbReference type="RuleBase" id="RU364083"/>
    </source>
</evidence>
<evidence type="ECO:0000256" key="2">
    <source>
        <dbReference type="ARBA" id="ARBA00022475"/>
    </source>
</evidence>
<dbReference type="InterPro" id="IPR017871">
    <property type="entry name" value="ABC_transporter-like_CS"/>
</dbReference>
<dbReference type="InterPro" id="IPR005893">
    <property type="entry name" value="PotA-like"/>
</dbReference>
<dbReference type="GO" id="GO:0043190">
    <property type="term" value="C:ATP-binding cassette (ABC) transporter complex"/>
    <property type="evidence" value="ECO:0007669"/>
    <property type="project" value="InterPro"/>
</dbReference>
<comment type="subunit">
    <text evidence="7">The complex is composed of two ATP-binding proteins (PotA), two transmembrane proteins (PotB and PotC) and a solute-binding protein (PotD).</text>
</comment>
<dbReference type="SUPFAM" id="SSF50331">
    <property type="entry name" value="MOP-like"/>
    <property type="match status" value="1"/>
</dbReference>
<dbReference type="InterPro" id="IPR017879">
    <property type="entry name" value="PotA_ATP-bd"/>
</dbReference>
<dbReference type="CDD" id="cd03300">
    <property type="entry name" value="ABC_PotA_N"/>
    <property type="match status" value="1"/>
</dbReference>
<dbReference type="Pfam" id="PF00005">
    <property type="entry name" value="ABC_tran"/>
    <property type="match status" value="1"/>
</dbReference>
<dbReference type="PANTHER" id="PTHR42781">
    <property type="entry name" value="SPERMIDINE/PUTRESCINE IMPORT ATP-BINDING PROTEIN POTA"/>
    <property type="match status" value="1"/>
</dbReference>
<keyword evidence="10" id="KW-1185">Reference proteome</keyword>
<comment type="catalytic activity">
    <reaction evidence="7">
        <text>ATP + H2O + polyamine-[polyamine-binding protein]Side 1 = ADP + phosphate + polyamineSide 2 + [polyamine-binding protein]Side 1.</text>
        <dbReference type="EC" id="7.6.2.11"/>
    </reaction>
</comment>
<comment type="caution">
    <text evidence="9">The sequence shown here is derived from an EMBL/GenBank/DDBJ whole genome shotgun (WGS) entry which is preliminary data.</text>
</comment>
<evidence type="ECO:0000256" key="5">
    <source>
        <dbReference type="ARBA" id="ARBA00022967"/>
    </source>
</evidence>
<dbReference type="AlphaFoldDB" id="A0A3M8DH49"/>
<dbReference type="InterPro" id="IPR008995">
    <property type="entry name" value="Mo/tungstate-bd_C_term_dom"/>
</dbReference>
<dbReference type="OrthoDB" id="9802264at2"/>
<dbReference type="InterPro" id="IPR003593">
    <property type="entry name" value="AAA+_ATPase"/>
</dbReference>
<evidence type="ECO:0000256" key="4">
    <source>
        <dbReference type="ARBA" id="ARBA00022840"/>
    </source>
</evidence>
<evidence type="ECO:0000259" key="8">
    <source>
        <dbReference type="PROSITE" id="PS50893"/>
    </source>
</evidence>
<dbReference type="Gene3D" id="3.40.50.300">
    <property type="entry name" value="P-loop containing nucleotide triphosphate hydrolases"/>
    <property type="match status" value="1"/>
</dbReference>
<dbReference type="SMART" id="SM00382">
    <property type="entry name" value="AAA"/>
    <property type="match status" value="1"/>
</dbReference>
<dbReference type="Pfam" id="PF08402">
    <property type="entry name" value="TOBE_2"/>
    <property type="match status" value="1"/>
</dbReference>
<accession>A0A3M8DH49</accession>
<dbReference type="InterPro" id="IPR013611">
    <property type="entry name" value="Transp-assoc_OB_typ2"/>
</dbReference>
<evidence type="ECO:0000256" key="6">
    <source>
        <dbReference type="ARBA" id="ARBA00023136"/>
    </source>
</evidence>
<gene>
    <name evidence="7" type="primary">potA</name>
    <name evidence="9" type="ORF">EDM56_14475</name>
</gene>
<dbReference type="EC" id="7.6.2.11" evidence="7"/>
<keyword evidence="1 7" id="KW-0813">Transport</keyword>
<dbReference type="NCBIfam" id="TIGR01187">
    <property type="entry name" value="potA"/>
    <property type="match status" value="1"/>
</dbReference>
<comment type="function">
    <text evidence="7">Part of the ABC transporter complex PotABCD involved in spermidine/putrescine import. Responsible for energy coupling to the transport system.</text>
</comment>
<dbReference type="GO" id="GO:0015594">
    <property type="term" value="F:ABC-type putrescine transporter activity"/>
    <property type="evidence" value="ECO:0007669"/>
    <property type="project" value="InterPro"/>
</dbReference>
<dbReference type="GO" id="GO:0016887">
    <property type="term" value="F:ATP hydrolysis activity"/>
    <property type="evidence" value="ECO:0007669"/>
    <property type="project" value="InterPro"/>
</dbReference>
<dbReference type="GO" id="GO:0005524">
    <property type="term" value="F:ATP binding"/>
    <property type="evidence" value="ECO:0007669"/>
    <property type="project" value="UniProtKB-KW"/>
</dbReference>
<keyword evidence="5 7" id="KW-1278">Translocase</keyword>
<sequence>MGELAIRLEGVNKRFGENHIVKDLDLEVYRGEFLTLLGPSGCGKTTTLRMIAGFEHPDSGMILLNGSNVAGSPPNKRDVNTVFQNYALFPHMTVSQNIGYGMKLKGVSADEIKRRVNEALRMVQMEAFADRKPRQMSGGQQQRVAVARAIVNKPTVLLLDEPLGALDLKLRKQMQFELKALQQKLGITFIYVTHDQEEALTMSDRIAVMNNGQIEQIDSPSVIYNRPATRFVADFIGETNLLHGTLDANLGKELKVSIEGVSFTFEKGEASVTGRDVFISIRPEQVSIKRQRAEDEACLVGRVTEQVFIGSFYKTVVTLPTGMEMVVAQSAAQGEFAHQGDEVYLTWENSKAVVLAG</sequence>
<comment type="similarity">
    <text evidence="7">Belongs to the ABC transporter superfamily. Spermidine/putrescine importer (TC 3.A.1.11.1) family.</text>
</comment>
<dbReference type="Gene3D" id="2.40.50.100">
    <property type="match status" value="1"/>
</dbReference>
<protein>
    <recommendedName>
        <fullName evidence="7">Spermidine/putrescine import ATP-binding protein PotA</fullName>
        <ecNumber evidence="7">7.6.2.11</ecNumber>
    </recommendedName>
</protein>
<keyword evidence="3 7" id="KW-0547">Nucleotide-binding</keyword>
<dbReference type="RefSeq" id="WP_122918616.1">
    <property type="nucleotide sequence ID" value="NZ_RHHQ01000012.1"/>
</dbReference>
<evidence type="ECO:0000313" key="9">
    <source>
        <dbReference type="EMBL" id="RNB86919.1"/>
    </source>
</evidence>
<dbReference type="PROSITE" id="PS00211">
    <property type="entry name" value="ABC_TRANSPORTER_1"/>
    <property type="match status" value="1"/>
</dbReference>
<dbReference type="EMBL" id="RHHQ01000012">
    <property type="protein sequence ID" value="RNB86919.1"/>
    <property type="molecule type" value="Genomic_DNA"/>
</dbReference>
<name>A0A3M8DH49_9BACL</name>
<dbReference type="InterPro" id="IPR027417">
    <property type="entry name" value="P-loop_NTPase"/>
</dbReference>
<dbReference type="FunFam" id="3.40.50.300:FF:000133">
    <property type="entry name" value="Spermidine/putrescine import ATP-binding protein PotA"/>
    <property type="match status" value="1"/>
</dbReference>
<dbReference type="PROSITE" id="PS50893">
    <property type="entry name" value="ABC_TRANSPORTER_2"/>
    <property type="match status" value="1"/>
</dbReference>
<organism evidence="9 10">
    <name type="scientific">Brevibacillus fluminis</name>
    <dbReference type="NCBI Taxonomy" id="511487"/>
    <lineage>
        <taxon>Bacteria</taxon>
        <taxon>Bacillati</taxon>
        <taxon>Bacillota</taxon>
        <taxon>Bacilli</taxon>
        <taxon>Bacillales</taxon>
        <taxon>Paenibacillaceae</taxon>
        <taxon>Brevibacillus</taxon>
    </lineage>
</organism>
<evidence type="ECO:0000256" key="3">
    <source>
        <dbReference type="ARBA" id="ARBA00022741"/>
    </source>
</evidence>